<feature type="region of interest" description="Disordered" evidence="1">
    <location>
        <begin position="31"/>
        <end position="51"/>
    </location>
</feature>
<dbReference type="Proteomes" id="UP000014115">
    <property type="component" value="Unassembled WGS sequence"/>
</dbReference>
<evidence type="ECO:0000256" key="2">
    <source>
        <dbReference type="SAM" id="SignalP"/>
    </source>
</evidence>
<dbReference type="RefSeq" id="WP_008487672.1">
    <property type="nucleotide sequence ID" value="NZ_AMRG01000003.1"/>
</dbReference>
<evidence type="ECO:0000256" key="1">
    <source>
        <dbReference type="SAM" id="MobiDB-lite"/>
    </source>
</evidence>
<feature type="signal peptide" evidence="2">
    <location>
        <begin position="1"/>
        <end position="24"/>
    </location>
</feature>
<dbReference type="STRING" id="740709.A10D4_03140"/>
<protein>
    <recommendedName>
        <fullName evidence="5">DUF2946 domain-containing protein</fullName>
    </recommendedName>
</protein>
<sequence>MSWRYVMLFLVGLQLMLQPWQSLAAPTPAAASMQHQGKMTSSPHLSSSHQASSDQVLATHDCCVDADRDSVIADSHAHSSQSSPCQGDCGDCPQHCSVHSSLVHQVLLVANDLRETELLPFQALSITPALALPKRPPRS</sequence>
<name>K2JP86_9GAMM</name>
<proteinExistence type="predicted"/>
<gene>
    <name evidence="3" type="ORF">A10D4_03140</name>
</gene>
<keyword evidence="2" id="KW-0732">Signal</keyword>
<reference evidence="3 4" key="1">
    <citation type="journal article" date="2012" name="J. Bacteriol.">
        <title>Genome Sequence of Idiomarina xiamenensis Type Strain 10-D-4.</title>
        <authorList>
            <person name="Lai Q."/>
            <person name="Wang L."/>
            <person name="Wang W."/>
            <person name="Shao Z."/>
        </authorList>
    </citation>
    <scope>NUCLEOTIDE SEQUENCE [LARGE SCALE GENOMIC DNA]</scope>
    <source>
        <strain evidence="3 4">10-D-4</strain>
    </source>
</reference>
<dbReference type="AlphaFoldDB" id="K2JP86"/>
<feature type="chain" id="PRO_5003859159" description="DUF2946 domain-containing protein" evidence="2">
    <location>
        <begin position="25"/>
        <end position="139"/>
    </location>
</feature>
<evidence type="ECO:0000313" key="4">
    <source>
        <dbReference type="Proteomes" id="UP000014115"/>
    </source>
</evidence>
<dbReference type="PATRIC" id="fig|740709.3.peg.631"/>
<keyword evidence="4" id="KW-1185">Reference proteome</keyword>
<accession>K2JP86</accession>
<evidence type="ECO:0000313" key="3">
    <source>
        <dbReference type="EMBL" id="EKE85306.1"/>
    </source>
</evidence>
<dbReference type="EMBL" id="AMRG01000003">
    <property type="protein sequence ID" value="EKE85306.1"/>
    <property type="molecule type" value="Genomic_DNA"/>
</dbReference>
<organism evidence="3 4">
    <name type="scientific">Idiomarina xiamenensis 10-D-4</name>
    <dbReference type="NCBI Taxonomy" id="740709"/>
    <lineage>
        <taxon>Bacteria</taxon>
        <taxon>Pseudomonadati</taxon>
        <taxon>Pseudomonadota</taxon>
        <taxon>Gammaproteobacteria</taxon>
        <taxon>Alteromonadales</taxon>
        <taxon>Idiomarinaceae</taxon>
        <taxon>Idiomarina</taxon>
    </lineage>
</organism>
<feature type="compositionally biased region" description="Low complexity" evidence="1">
    <location>
        <begin position="41"/>
        <end position="51"/>
    </location>
</feature>
<evidence type="ECO:0008006" key="5">
    <source>
        <dbReference type="Google" id="ProtNLM"/>
    </source>
</evidence>
<comment type="caution">
    <text evidence="3">The sequence shown here is derived from an EMBL/GenBank/DDBJ whole genome shotgun (WGS) entry which is preliminary data.</text>
</comment>